<dbReference type="Proteomes" id="UP000240325">
    <property type="component" value="Segment"/>
</dbReference>
<keyword evidence="2" id="KW-1185">Reference proteome</keyword>
<evidence type="ECO:0008006" key="3">
    <source>
        <dbReference type="Google" id="ProtNLM"/>
    </source>
</evidence>
<sequence length="459" mass="51625">MFSSYITHTPVTASYASTTAAYVPSATSHMSTTAPVSHISATTPTPVSFASTTTYIPSYSSTTSSSTTPSVQKHISYNQFMQSMQNTNQQFYKVVRNDMIHYNMHYHVGMNVEKPTFDNYGNQMQSTGLSFSSLQGLVENFNLGGSIALIKLCEDALFTIDNGKYKTNKFVIVNVMTTIDFLKYMLLKNQEFVKSVLVKHPCLYFFLEQTRDMSMHLISQNAKVFRYIHEPTDEMIIPAIQKNWEVIKYISDPSSIVCLLAVNTNFEALKYIKNPSFEICKNAIEKNAMAILHIENPSMELFDIALKKDPNFFKHVEKGLNENLYCLYLQKNGMFLQHIENPTPKMYKVALQQTGLALKYIKSENRTPELCNIAIAENPLAMEFVPDMNMNMILVSHKNKCDDNSFQVLQTSPKSLNTDVSPFVFPTTSTTASTTATGTLLQTSISNGHEPFATVIPAL</sequence>
<reference evidence="1" key="1">
    <citation type="journal article" date="2017" name="Elife">
        <title>The kinetoplastid-infecting Bodo saltans virus (BsV), a window into the most abundant giant viruses in the sea.</title>
        <authorList>
            <person name="Deeg C.M."/>
            <person name="Chow C.-E.T."/>
            <person name="Suttle C.A."/>
        </authorList>
    </citation>
    <scope>NUCLEOTIDE SEQUENCE</scope>
    <source>
        <strain evidence="1">NG1</strain>
    </source>
</reference>
<evidence type="ECO:0000313" key="1">
    <source>
        <dbReference type="EMBL" id="ATZ80238.1"/>
    </source>
</evidence>
<organism evidence="1">
    <name type="scientific">Bodo saltans virus</name>
    <dbReference type="NCBI Taxonomy" id="2024608"/>
    <lineage>
        <taxon>Viruses</taxon>
        <taxon>Varidnaviria</taxon>
        <taxon>Bamfordvirae</taxon>
        <taxon>Nucleocytoviricota</taxon>
        <taxon>Megaviricetes</taxon>
        <taxon>Imitervirales</taxon>
        <taxon>Mimiviridae</taxon>
        <taxon>Klosneuvirinae</taxon>
        <taxon>Theiavirus</taxon>
        <taxon>Theiavirus salishense</taxon>
    </lineage>
</organism>
<accession>A0A2H4UTM7</accession>
<proteinExistence type="predicted"/>
<evidence type="ECO:0000313" key="2">
    <source>
        <dbReference type="Proteomes" id="UP000240325"/>
    </source>
</evidence>
<gene>
    <name evidence="1" type="ORF">BMW23_0180</name>
</gene>
<dbReference type="EMBL" id="MF782455">
    <property type="protein sequence ID" value="ATZ80238.1"/>
    <property type="molecule type" value="Genomic_DNA"/>
</dbReference>
<name>A0A2H4UTM7_9VIRU</name>
<protein>
    <recommendedName>
        <fullName evidence="3">DUF4116 domain-containing protein</fullName>
    </recommendedName>
</protein>